<name>A0ABM4DD28_HYDVU</name>
<gene>
    <name evidence="2" type="primary">LOC136090124</name>
</gene>
<evidence type="ECO:0000313" key="1">
    <source>
        <dbReference type="Proteomes" id="UP001652625"/>
    </source>
</evidence>
<keyword evidence="1" id="KW-1185">Reference proteome</keyword>
<dbReference type="GeneID" id="136090124"/>
<organism evidence="1 2">
    <name type="scientific">Hydra vulgaris</name>
    <name type="common">Hydra</name>
    <name type="synonym">Hydra attenuata</name>
    <dbReference type="NCBI Taxonomy" id="6087"/>
    <lineage>
        <taxon>Eukaryota</taxon>
        <taxon>Metazoa</taxon>
        <taxon>Cnidaria</taxon>
        <taxon>Hydrozoa</taxon>
        <taxon>Hydroidolina</taxon>
        <taxon>Anthoathecata</taxon>
        <taxon>Aplanulata</taxon>
        <taxon>Hydridae</taxon>
        <taxon>Hydra</taxon>
    </lineage>
</organism>
<dbReference type="PANTHER" id="PTHR46409:SF1">
    <property type="entry name" value="HTH PSQ-TYPE DOMAIN-CONTAINING PROTEIN"/>
    <property type="match status" value="1"/>
</dbReference>
<dbReference type="PANTHER" id="PTHR46409">
    <property type="entry name" value="HTH PSQ-TYPE DOMAIN-CONTAINING PROTEIN"/>
    <property type="match status" value="1"/>
</dbReference>
<protein>
    <submittedName>
        <fullName evidence="2">Uncharacterized protein LOC136090124</fullName>
    </submittedName>
</protein>
<evidence type="ECO:0000313" key="2">
    <source>
        <dbReference type="RefSeq" id="XP_065672304.1"/>
    </source>
</evidence>
<dbReference type="RefSeq" id="XP_065672304.1">
    <property type="nucleotide sequence ID" value="XM_065816232.1"/>
</dbReference>
<reference evidence="2" key="1">
    <citation type="submission" date="2025-08" db="UniProtKB">
        <authorList>
            <consortium name="RefSeq"/>
        </authorList>
    </citation>
    <scope>IDENTIFICATION</scope>
</reference>
<dbReference type="Proteomes" id="UP001652625">
    <property type="component" value="Chromosome 13"/>
</dbReference>
<proteinExistence type="predicted"/>
<sequence length="466" mass="53480">MKKLQTEDLQLYQSEEIKALFFDGRNNLTLFNNQDKTTLKYYFKTIKMDFYTVTSEPGGKYVFHFSPLKPGVGEKSALMIAKPMADWCRKFDINLQYIGADFTAVNTGRLGGVIKTIEDLLNKKLTWIICMLHTNELPLRHLIQKLDGKTTSSNGFSGVVGKLLNCATLLPFAQAFPTITIGERPIELFQDVIDDLSTDQLYWYKMILAIRSGNIPIDLIKMECGPVNHSRWLTTANRLMRIWGSLHGLCGENFITLSRLVEYVVGVYYPMWFDIKVRWSFIEGPRHVLETLRLVKMQNQVTRDIVEKYVISRAWFSHSEAVLATLLCSSEVEERVFVVDRILQLRKGFDKGETSVRERIHSSYLNINKNAKNLTELCSWTHNVFEPIQTCSFTTETVVDFKVNPMVVDSILCHTQSVERAVKQTTRACAAVYGHDSRDGFIRAGCHHRKLLPKNNTKKNLKQMII</sequence>
<accession>A0ABM4DD28</accession>